<dbReference type="Pfam" id="PF01035">
    <property type="entry name" value="DNA_binding_1"/>
    <property type="match status" value="1"/>
</dbReference>
<keyword evidence="7" id="KW-0234">DNA repair</keyword>
<dbReference type="PANTHER" id="PTHR10815:SF5">
    <property type="entry name" value="METHYLATED-DNA--PROTEIN-CYSTEINE METHYLTRANSFERASE"/>
    <property type="match status" value="1"/>
</dbReference>
<evidence type="ECO:0000256" key="6">
    <source>
        <dbReference type="ARBA" id="ARBA00022763"/>
    </source>
</evidence>
<dbReference type="InterPro" id="IPR036388">
    <property type="entry name" value="WH-like_DNA-bd_sf"/>
</dbReference>
<name>A0A0C6PBI6_BORBO</name>
<dbReference type="GeneID" id="56476838"/>
<dbReference type="HOGENOM" id="CLU_000445_52_2_4"/>
<evidence type="ECO:0000256" key="7">
    <source>
        <dbReference type="ARBA" id="ARBA00023204"/>
    </source>
</evidence>
<dbReference type="SUPFAM" id="SSF53155">
    <property type="entry name" value="Methylated DNA-protein cysteine methyltransferase domain"/>
    <property type="match status" value="1"/>
</dbReference>
<dbReference type="AlphaFoldDB" id="A0A0C6PBI6"/>
<evidence type="ECO:0000313" key="10">
    <source>
        <dbReference type="EMBL" id="CCJ55674.1"/>
    </source>
</evidence>
<evidence type="ECO:0000256" key="4">
    <source>
        <dbReference type="ARBA" id="ARBA00022603"/>
    </source>
</evidence>
<dbReference type="GO" id="GO:0032259">
    <property type="term" value="P:methylation"/>
    <property type="evidence" value="ECO:0007669"/>
    <property type="project" value="UniProtKB-KW"/>
</dbReference>
<dbReference type="OrthoDB" id="9802228at2"/>
<comment type="catalytic activity">
    <reaction evidence="8">
        <text>a 6-O-methyl-2'-deoxyguanosine in DNA + L-cysteinyl-[protein] = S-methyl-L-cysteinyl-[protein] + a 2'-deoxyguanosine in DNA</text>
        <dbReference type="Rhea" id="RHEA:24000"/>
        <dbReference type="Rhea" id="RHEA-COMP:10131"/>
        <dbReference type="Rhea" id="RHEA-COMP:10132"/>
        <dbReference type="Rhea" id="RHEA-COMP:11367"/>
        <dbReference type="Rhea" id="RHEA-COMP:11368"/>
        <dbReference type="ChEBI" id="CHEBI:29950"/>
        <dbReference type="ChEBI" id="CHEBI:82612"/>
        <dbReference type="ChEBI" id="CHEBI:85445"/>
        <dbReference type="ChEBI" id="CHEBI:85448"/>
        <dbReference type="EC" id="2.1.1.63"/>
    </reaction>
</comment>
<proteinExistence type="inferred from homology"/>
<dbReference type="PROSITE" id="PS00374">
    <property type="entry name" value="MGMT"/>
    <property type="match status" value="1"/>
</dbReference>
<dbReference type="GO" id="GO:0003908">
    <property type="term" value="F:methylated-DNA-[protein]-cysteine S-methyltransferase activity"/>
    <property type="evidence" value="ECO:0007669"/>
    <property type="project" value="UniProtKB-EC"/>
</dbReference>
<dbReference type="EC" id="2.1.1.63" evidence="3"/>
<dbReference type="NCBIfam" id="TIGR00589">
    <property type="entry name" value="ogt"/>
    <property type="match status" value="1"/>
</dbReference>
<dbReference type="Gene3D" id="1.10.10.10">
    <property type="entry name" value="Winged helix-like DNA-binding domain superfamily/Winged helix DNA-binding domain"/>
    <property type="match status" value="1"/>
</dbReference>
<dbReference type="InterPro" id="IPR036631">
    <property type="entry name" value="MGMT_N_sf"/>
</dbReference>
<dbReference type="SUPFAM" id="SSF46767">
    <property type="entry name" value="Methylated DNA-protein cysteine methyltransferase, C-terminal domain"/>
    <property type="match status" value="1"/>
</dbReference>
<evidence type="ECO:0000256" key="2">
    <source>
        <dbReference type="ARBA" id="ARBA00008711"/>
    </source>
</evidence>
<dbReference type="InterPro" id="IPR014048">
    <property type="entry name" value="MethylDNA_cys_MeTrfase_DNA-bd"/>
</dbReference>
<comment type="catalytic activity">
    <reaction evidence="1">
        <text>a 4-O-methyl-thymidine in DNA + L-cysteinyl-[protein] = a thymidine in DNA + S-methyl-L-cysteinyl-[protein]</text>
        <dbReference type="Rhea" id="RHEA:53428"/>
        <dbReference type="Rhea" id="RHEA-COMP:10131"/>
        <dbReference type="Rhea" id="RHEA-COMP:10132"/>
        <dbReference type="Rhea" id="RHEA-COMP:13555"/>
        <dbReference type="Rhea" id="RHEA-COMP:13556"/>
        <dbReference type="ChEBI" id="CHEBI:29950"/>
        <dbReference type="ChEBI" id="CHEBI:82612"/>
        <dbReference type="ChEBI" id="CHEBI:137386"/>
        <dbReference type="ChEBI" id="CHEBI:137387"/>
        <dbReference type="EC" id="2.1.1.63"/>
    </reaction>
</comment>
<feature type="domain" description="Methylated-DNA-[protein]-cysteine S-methyltransferase DNA binding" evidence="9">
    <location>
        <begin position="105"/>
        <end position="185"/>
    </location>
</feature>
<dbReference type="RefSeq" id="WP_003815453.1">
    <property type="nucleotide sequence ID" value="NC_019382.1"/>
</dbReference>
<dbReference type="Proteomes" id="UP000007564">
    <property type="component" value="Chromosome"/>
</dbReference>
<evidence type="ECO:0000259" key="9">
    <source>
        <dbReference type="Pfam" id="PF01035"/>
    </source>
</evidence>
<comment type="similarity">
    <text evidence="2">Belongs to the MGMT family.</text>
</comment>
<dbReference type="EMBL" id="HE965806">
    <property type="protein sequence ID" value="CCJ55674.1"/>
    <property type="molecule type" value="Genomic_DNA"/>
</dbReference>
<dbReference type="GO" id="GO:0006281">
    <property type="term" value="P:DNA repair"/>
    <property type="evidence" value="ECO:0007669"/>
    <property type="project" value="UniProtKB-KW"/>
</dbReference>
<dbReference type="FunFam" id="1.10.10.10:FF:000214">
    <property type="entry name" value="Methylated-DNA--protein-cysteine methyltransferase"/>
    <property type="match status" value="1"/>
</dbReference>
<keyword evidence="4 10" id="KW-0489">Methyltransferase</keyword>
<dbReference type="InterPro" id="IPR036217">
    <property type="entry name" value="MethylDNA_cys_MeTrfase_DNAb"/>
</dbReference>
<protein>
    <recommendedName>
        <fullName evidence="3">methylated-DNA--[protein]-cysteine S-methyltransferase</fullName>
        <ecNumber evidence="3">2.1.1.63</ecNumber>
    </recommendedName>
</protein>
<evidence type="ECO:0000256" key="5">
    <source>
        <dbReference type="ARBA" id="ARBA00022679"/>
    </source>
</evidence>
<dbReference type="KEGG" id="bbh:BN112_3760"/>
<evidence type="ECO:0000313" key="11">
    <source>
        <dbReference type="Proteomes" id="UP000007564"/>
    </source>
</evidence>
<dbReference type="CDD" id="cd06445">
    <property type="entry name" value="ATase"/>
    <property type="match status" value="1"/>
</dbReference>
<evidence type="ECO:0000256" key="8">
    <source>
        <dbReference type="ARBA" id="ARBA00049348"/>
    </source>
</evidence>
<keyword evidence="6" id="KW-0227">DNA damage</keyword>
<evidence type="ECO:0000256" key="3">
    <source>
        <dbReference type="ARBA" id="ARBA00011918"/>
    </source>
</evidence>
<organism evidence="10 11">
    <name type="scientific">Bordetella bronchiseptica 253</name>
    <dbReference type="NCBI Taxonomy" id="568707"/>
    <lineage>
        <taxon>Bacteria</taxon>
        <taxon>Pseudomonadati</taxon>
        <taxon>Pseudomonadota</taxon>
        <taxon>Betaproteobacteria</taxon>
        <taxon>Burkholderiales</taxon>
        <taxon>Alcaligenaceae</taxon>
        <taxon>Bordetella</taxon>
    </lineage>
</organism>
<evidence type="ECO:0000256" key="1">
    <source>
        <dbReference type="ARBA" id="ARBA00001286"/>
    </source>
</evidence>
<gene>
    <name evidence="10" type="primary">ogt</name>
    <name evidence="10" type="ORF">BN112_3760</name>
</gene>
<dbReference type="InterPro" id="IPR001497">
    <property type="entry name" value="MethylDNA_cys_MeTrfase_AS"/>
</dbReference>
<accession>A0A0C6PBI6</accession>
<reference evidence="10 11" key="1">
    <citation type="journal article" date="2012" name="BMC Genomics">
        <title>Comparative genomics of the classical Bordetella subspecies: the evolution and exchange of virulence-associated diversity amongst closely related pathogens.</title>
        <authorList>
            <person name="Park J."/>
            <person name="Zhang Y."/>
            <person name="Buboltz A.M."/>
            <person name="Zhang X."/>
            <person name="Schuster S.C."/>
            <person name="Ahuja U."/>
            <person name="Liu M."/>
            <person name="Miller J.F."/>
            <person name="Sebaihia M."/>
            <person name="Bentley S.D."/>
            <person name="Parkhill J."/>
            <person name="Harvill E.T."/>
        </authorList>
    </citation>
    <scope>NUCLEOTIDE SEQUENCE [LARGE SCALE GENOMIC DNA]</scope>
    <source>
        <strain evidence="10 11">253</strain>
    </source>
</reference>
<sequence>MRGTRAPHTVKAPSNQERIMHFFQAQLESPLGALSLVTDDRQQVRALEFADSPQRLRRLLHLHYGTYTLREAPAPAAIAAALAHYFSGQCDALDGIATATGGSALQQRVWQALRRIPAGEVTSYGALARQLGHDDRQAARAIGGANAANPIALIVPCHRVIGKDGALKGYAWGLERKRWLLAHENAAAGLLREAG</sequence>
<dbReference type="PANTHER" id="PTHR10815">
    <property type="entry name" value="METHYLATED-DNA--PROTEIN-CYSTEINE METHYLTRANSFERASE"/>
    <property type="match status" value="1"/>
</dbReference>
<keyword evidence="5 10" id="KW-0808">Transferase</keyword>